<feature type="region of interest" description="Disordered" evidence="1">
    <location>
        <begin position="92"/>
        <end position="112"/>
    </location>
</feature>
<feature type="compositionally biased region" description="Acidic residues" evidence="1">
    <location>
        <begin position="92"/>
        <end position="104"/>
    </location>
</feature>
<reference evidence="2" key="1">
    <citation type="submission" date="2020-02" db="EMBL/GenBank/DDBJ databases">
        <authorList>
            <person name="Scholz U."/>
            <person name="Mascher M."/>
            <person name="Fiebig A."/>
        </authorList>
    </citation>
    <scope>NUCLEOTIDE SEQUENCE</scope>
</reference>
<dbReference type="Proteomes" id="UP000663760">
    <property type="component" value="Chromosome 14"/>
</dbReference>
<organism evidence="2 3">
    <name type="scientific">Spirodela intermedia</name>
    <name type="common">Intermediate duckweed</name>
    <dbReference type="NCBI Taxonomy" id="51605"/>
    <lineage>
        <taxon>Eukaryota</taxon>
        <taxon>Viridiplantae</taxon>
        <taxon>Streptophyta</taxon>
        <taxon>Embryophyta</taxon>
        <taxon>Tracheophyta</taxon>
        <taxon>Spermatophyta</taxon>
        <taxon>Magnoliopsida</taxon>
        <taxon>Liliopsida</taxon>
        <taxon>Araceae</taxon>
        <taxon>Lemnoideae</taxon>
        <taxon>Spirodela</taxon>
    </lineage>
</organism>
<evidence type="ECO:0000256" key="1">
    <source>
        <dbReference type="SAM" id="MobiDB-lite"/>
    </source>
</evidence>
<protein>
    <submittedName>
        <fullName evidence="2">Uncharacterized protein</fullName>
    </submittedName>
</protein>
<sequence>MFPSATESRGIFVLRKTPQGVGDALPLRALEAHELEELEDILAGALVDDLPIGEEDDVVEEVVRLRRRLEEGQCFPNSHLPDVEIILTDEEDDEDGEQEQEETLMSEPSFPPLEQGLPLLVGSFSKAAHFSASSSSSSLDDLENTSSESLQLFRLRLPTLYMLPVSISAEQKMEERASEAAAAAAVVPEPSASPCWFDGENAAWFNVKEANTSRITTGGFRRVPFW</sequence>
<keyword evidence="3" id="KW-1185">Reference proteome</keyword>
<dbReference type="EMBL" id="LR746277">
    <property type="protein sequence ID" value="CAA7407937.1"/>
    <property type="molecule type" value="Genomic_DNA"/>
</dbReference>
<proteinExistence type="predicted"/>
<dbReference type="AlphaFoldDB" id="A0A7I8LD34"/>
<evidence type="ECO:0000313" key="2">
    <source>
        <dbReference type="EMBL" id="CAA7407937.1"/>
    </source>
</evidence>
<name>A0A7I8LD34_SPIIN</name>
<evidence type="ECO:0000313" key="3">
    <source>
        <dbReference type="Proteomes" id="UP000663760"/>
    </source>
</evidence>
<accession>A0A7I8LD34</accession>
<gene>
    <name evidence="2" type="ORF">SI8410_14018615</name>
</gene>